<dbReference type="InterPro" id="IPR036864">
    <property type="entry name" value="Zn2-C6_fun-type_DNA-bd_sf"/>
</dbReference>
<dbReference type="SUPFAM" id="SSF57701">
    <property type="entry name" value="Zn2/Cys6 DNA-binding domain"/>
    <property type="match status" value="1"/>
</dbReference>
<dbReference type="GO" id="GO:0005634">
    <property type="term" value="C:nucleus"/>
    <property type="evidence" value="ECO:0007669"/>
    <property type="project" value="TreeGrafter"/>
</dbReference>
<feature type="domain" description="Zn(2)-C6 fungal-type" evidence="5">
    <location>
        <begin position="40"/>
        <end position="72"/>
    </location>
</feature>
<dbReference type="GO" id="GO:0008233">
    <property type="term" value="F:peptidase activity"/>
    <property type="evidence" value="ECO:0007669"/>
    <property type="project" value="UniProtKB-KW"/>
</dbReference>
<dbReference type="SMART" id="SM00066">
    <property type="entry name" value="GAL4"/>
    <property type="match status" value="1"/>
</dbReference>
<keyword evidence="6" id="KW-0645">Protease</keyword>
<dbReference type="CDD" id="cd00067">
    <property type="entry name" value="GAL4"/>
    <property type="match status" value="1"/>
</dbReference>
<keyword evidence="3" id="KW-0539">Nucleus</keyword>
<dbReference type="OrthoDB" id="2595934at2759"/>
<evidence type="ECO:0000256" key="4">
    <source>
        <dbReference type="SAM" id="MobiDB-lite"/>
    </source>
</evidence>
<keyword evidence="1" id="KW-0805">Transcription regulation</keyword>
<keyword evidence="7" id="KW-1185">Reference proteome</keyword>
<protein>
    <submittedName>
        <fullName evidence="6">Transcriptional activator of proteases prtT</fullName>
    </submittedName>
</protein>
<dbReference type="GO" id="GO:0000981">
    <property type="term" value="F:DNA-binding transcription factor activity, RNA polymerase II-specific"/>
    <property type="evidence" value="ECO:0007669"/>
    <property type="project" value="InterPro"/>
</dbReference>
<dbReference type="InterPro" id="IPR051127">
    <property type="entry name" value="Fungal_SecMet_Regulators"/>
</dbReference>
<evidence type="ECO:0000313" key="6">
    <source>
        <dbReference type="EMBL" id="KAF4449933.1"/>
    </source>
</evidence>
<feature type="compositionally biased region" description="Basic and acidic residues" evidence="4">
    <location>
        <begin position="1"/>
        <end position="10"/>
    </location>
</feature>
<evidence type="ECO:0000256" key="3">
    <source>
        <dbReference type="ARBA" id="ARBA00023242"/>
    </source>
</evidence>
<dbReference type="PROSITE" id="PS00463">
    <property type="entry name" value="ZN2_CY6_FUNGAL_1"/>
    <property type="match status" value="1"/>
</dbReference>
<keyword evidence="2" id="KW-0804">Transcription</keyword>
<dbReference type="GO" id="GO:0000435">
    <property type="term" value="P:positive regulation of transcription from RNA polymerase II promoter by galactose"/>
    <property type="evidence" value="ECO:0007669"/>
    <property type="project" value="TreeGrafter"/>
</dbReference>
<comment type="caution">
    <text evidence="6">The sequence shown here is derived from an EMBL/GenBank/DDBJ whole genome shotgun (WGS) entry which is preliminary data.</text>
</comment>
<keyword evidence="6" id="KW-0378">Hydrolase</keyword>
<organism evidence="6 7">
    <name type="scientific">Fusarium austroafricanum</name>
    <dbReference type="NCBI Taxonomy" id="2364996"/>
    <lineage>
        <taxon>Eukaryota</taxon>
        <taxon>Fungi</taxon>
        <taxon>Dikarya</taxon>
        <taxon>Ascomycota</taxon>
        <taxon>Pezizomycotina</taxon>
        <taxon>Sordariomycetes</taxon>
        <taxon>Hypocreomycetidae</taxon>
        <taxon>Hypocreales</taxon>
        <taxon>Nectriaceae</taxon>
        <taxon>Fusarium</taxon>
        <taxon>Fusarium concolor species complex</taxon>
    </lineage>
</organism>
<dbReference type="AlphaFoldDB" id="A0A8H4KHS5"/>
<dbReference type="PROSITE" id="PS50048">
    <property type="entry name" value="ZN2_CY6_FUNGAL_2"/>
    <property type="match status" value="1"/>
</dbReference>
<dbReference type="PANTHER" id="PTHR47424:SF15">
    <property type="entry name" value="ZN(II)2CYS6 TRANSCRIPTION FACTOR (EUROFUNG)"/>
    <property type="match status" value="1"/>
</dbReference>
<accession>A0A8H4KHS5</accession>
<dbReference type="Gene3D" id="4.10.240.10">
    <property type="entry name" value="Zn(2)-C6 fungal-type DNA-binding domain"/>
    <property type="match status" value="1"/>
</dbReference>
<feature type="region of interest" description="Disordered" evidence="4">
    <location>
        <begin position="1"/>
        <end position="32"/>
    </location>
</feature>
<dbReference type="Proteomes" id="UP000605986">
    <property type="component" value="Unassembled WGS sequence"/>
</dbReference>
<dbReference type="GO" id="GO:0008270">
    <property type="term" value="F:zinc ion binding"/>
    <property type="evidence" value="ECO:0007669"/>
    <property type="project" value="InterPro"/>
</dbReference>
<reference evidence="6" key="1">
    <citation type="submission" date="2020-01" db="EMBL/GenBank/DDBJ databases">
        <title>Identification and distribution of gene clusters putatively required for synthesis of sphingolipid metabolism inhibitors in phylogenetically diverse species of the filamentous fungus Fusarium.</title>
        <authorList>
            <person name="Kim H.-S."/>
            <person name="Busman M."/>
            <person name="Brown D.W."/>
            <person name="Divon H."/>
            <person name="Uhlig S."/>
            <person name="Proctor R.H."/>
        </authorList>
    </citation>
    <scope>NUCLEOTIDE SEQUENCE</scope>
    <source>
        <strain evidence="6">NRRL 53441</strain>
    </source>
</reference>
<evidence type="ECO:0000259" key="5">
    <source>
        <dbReference type="PROSITE" id="PS50048"/>
    </source>
</evidence>
<evidence type="ECO:0000256" key="2">
    <source>
        <dbReference type="ARBA" id="ARBA00023163"/>
    </source>
</evidence>
<sequence length="497" mass="55791">MTDKRPRENPGHAAPEAQKSVSGTPVENEPAKKRRRRILSCDACRRLKCRCDLAYDSNTCSRCRNLRIACIKSDDQTPYTTQEPSQQQDLIKSLHQKVLRLESSMQDHQREQTTISPTTTTTTNDHVLVDEIEPADQHVHAAPAEVIRRVACQVTGDFRRSFFTKDDIVSMGMLSAATANNLVKGNSIAPRRDNWDTYLLYLFWVTIANERRDFDNAGFKVNEIVVSRLPRSSTTHNVSQLCRNLLNFEQSTIRDAMLLAEVSLYCTLQKDDCEKPTFANDGYSSKFEVWKQKWGYLLGLMLNLSYRIANVILAKRSLDRIEADALNTASSVSPQTSHGSTAHLQDSSIKSLQDHVYELSFRVTQAFVAIPSSSSGDLPEFHSLCVAYSLLILCQYDDLPPSIPKNELSTALQEVKCRCNESNSYSVAVRFSVERAWEKLRSDAVFGTEVVGQDTQFTTGVNKTGQSFGNGGQVGGDLDFFFNGGYLDLFDIDNFLL</sequence>
<name>A0A8H4KHS5_9HYPO</name>
<dbReference type="PANTHER" id="PTHR47424">
    <property type="entry name" value="REGULATORY PROTEIN GAL4"/>
    <property type="match status" value="1"/>
</dbReference>
<evidence type="ECO:0000256" key="1">
    <source>
        <dbReference type="ARBA" id="ARBA00023015"/>
    </source>
</evidence>
<dbReference type="GO" id="GO:0006508">
    <property type="term" value="P:proteolysis"/>
    <property type="evidence" value="ECO:0007669"/>
    <property type="project" value="UniProtKB-KW"/>
</dbReference>
<dbReference type="EMBL" id="JAADJG010000264">
    <property type="protein sequence ID" value="KAF4449933.1"/>
    <property type="molecule type" value="Genomic_DNA"/>
</dbReference>
<proteinExistence type="predicted"/>
<dbReference type="Pfam" id="PF00172">
    <property type="entry name" value="Zn_clus"/>
    <property type="match status" value="1"/>
</dbReference>
<dbReference type="InterPro" id="IPR001138">
    <property type="entry name" value="Zn2Cys6_DnaBD"/>
</dbReference>
<dbReference type="GO" id="GO:0000978">
    <property type="term" value="F:RNA polymerase II cis-regulatory region sequence-specific DNA binding"/>
    <property type="evidence" value="ECO:0007669"/>
    <property type="project" value="TreeGrafter"/>
</dbReference>
<evidence type="ECO:0000313" key="7">
    <source>
        <dbReference type="Proteomes" id="UP000605986"/>
    </source>
</evidence>
<gene>
    <name evidence="6" type="ORF">F53441_6852</name>
</gene>